<comment type="caution">
    <text evidence="1">The sequence shown here is derived from an EMBL/GenBank/DDBJ whole genome shotgun (WGS) entry which is preliminary data.</text>
</comment>
<keyword evidence="2" id="KW-1185">Reference proteome</keyword>
<gene>
    <name evidence="1" type="ORF">EVAR_15134_1</name>
</gene>
<organism evidence="1 2">
    <name type="scientific">Eumeta variegata</name>
    <name type="common">Bagworm moth</name>
    <name type="synonym">Eumeta japonica</name>
    <dbReference type="NCBI Taxonomy" id="151549"/>
    <lineage>
        <taxon>Eukaryota</taxon>
        <taxon>Metazoa</taxon>
        <taxon>Ecdysozoa</taxon>
        <taxon>Arthropoda</taxon>
        <taxon>Hexapoda</taxon>
        <taxon>Insecta</taxon>
        <taxon>Pterygota</taxon>
        <taxon>Neoptera</taxon>
        <taxon>Endopterygota</taxon>
        <taxon>Lepidoptera</taxon>
        <taxon>Glossata</taxon>
        <taxon>Ditrysia</taxon>
        <taxon>Tineoidea</taxon>
        <taxon>Psychidae</taxon>
        <taxon>Oiketicinae</taxon>
        <taxon>Eumeta</taxon>
    </lineage>
</organism>
<dbReference type="AlphaFoldDB" id="A0A4C1UIY2"/>
<proteinExistence type="predicted"/>
<accession>A0A4C1UIY2</accession>
<dbReference type="EMBL" id="BGZK01000176">
    <property type="protein sequence ID" value="GBP26120.1"/>
    <property type="molecule type" value="Genomic_DNA"/>
</dbReference>
<evidence type="ECO:0000313" key="1">
    <source>
        <dbReference type="EMBL" id="GBP26120.1"/>
    </source>
</evidence>
<reference evidence="1 2" key="1">
    <citation type="journal article" date="2019" name="Commun. Biol.">
        <title>The bagworm genome reveals a unique fibroin gene that provides high tensile strength.</title>
        <authorList>
            <person name="Kono N."/>
            <person name="Nakamura H."/>
            <person name="Ohtoshi R."/>
            <person name="Tomita M."/>
            <person name="Numata K."/>
            <person name="Arakawa K."/>
        </authorList>
    </citation>
    <scope>NUCLEOTIDE SEQUENCE [LARGE SCALE GENOMIC DNA]</scope>
</reference>
<sequence length="177" mass="19223">MEEAYHFFVMLRFPAVNFNDKSRQEIDNESCARVQRWSNELVATTTRTKNLELKHGGIMSRRCGDATADLDIHHQPARGYPSSHCIVAELTLLCLAAQSDIGKWSKKGVGVRSGVRATREGGGRSCHGYGATLRGEKTGKNCGAEWTVIFYGIVHFFPAPPRAATPAVSAKAAASTG</sequence>
<dbReference type="Proteomes" id="UP000299102">
    <property type="component" value="Unassembled WGS sequence"/>
</dbReference>
<evidence type="ECO:0000313" key="2">
    <source>
        <dbReference type="Proteomes" id="UP000299102"/>
    </source>
</evidence>
<name>A0A4C1UIY2_EUMVA</name>
<protein>
    <submittedName>
        <fullName evidence="1">Uncharacterized protein</fullName>
    </submittedName>
</protein>